<dbReference type="GO" id="GO:0008999">
    <property type="term" value="F:protein-N-terminal-alanine acetyltransferase activity"/>
    <property type="evidence" value="ECO:0007669"/>
    <property type="project" value="TreeGrafter"/>
</dbReference>
<dbReference type="Gene3D" id="3.40.630.30">
    <property type="match status" value="1"/>
</dbReference>
<dbReference type="PANTHER" id="PTHR43792">
    <property type="entry name" value="GNAT FAMILY, PUTATIVE (AFU_ORTHOLOGUE AFUA_3G00765)-RELATED-RELATED"/>
    <property type="match status" value="1"/>
</dbReference>
<keyword evidence="2" id="KW-0012">Acyltransferase</keyword>
<dbReference type="InterPro" id="IPR016181">
    <property type="entry name" value="Acyl_CoA_acyltransferase"/>
</dbReference>
<comment type="similarity">
    <text evidence="3">Belongs to the acetyltransferase family. RimJ subfamily.</text>
</comment>
<dbReference type="InterPro" id="IPR000182">
    <property type="entry name" value="GNAT_dom"/>
</dbReference>
<evidence type="ECO:0000256" key="2">
    <source>
        <dbReference type="ARBA" id="ARBA00023315"/>
    </source>
</evidence>
<reference evidence="5" key="2">
    <citation type="submission" date="2021-04" db="EMBL/GenBank/DDBJ databases">
        <authorList>
            <person name="Gilroy R."/>
        </authorList>
    </citation>
    <scope>NUCLEOTIDE SEQUENCE</scope>
    <source>
        <strain evidence="5">ChiHejej3B27-3195</strain>
    </source>
</reference>
<evidence type="ECO:0000256" key="1">
    <source>
        <dbReference type="ARBA" id="ARBA00022679"/>
    </source>
</evidence>
<evidence type="ECO:0000259" key="4">
    <source>
        <dbReference type="PROSITE" id="PS51186"/>
    </source>
</evidence>
<dbReference type="Pfam" id="PF13302">
    <property type="entry name" value="Acetyltransf_3"/>
    <property type="match status" value="1"/>
</dbReference>
<gene>
    <name evidence="5" type="ORF">H9871_08795</name>
</gene>
<sequence length="213" mass="23754">MPGAGPSNARPPGQVSLRPLRLADEHRYIALRAANRDWLTPWDATSPLGDDRSASPGARYRAMTRQLTRSARRGEHLPWLIWYDDRATGEAQGAEASRMVGQLTAGPIIYGSARTASLGYWIDQGHAGRGIMTCAVALAVEHLLGARDLHRVEINIRPENHASLAVVRKLGLREEGLRRQYLHIAGDWRDHRSFAITQDELPDMRRVLGQMAR</sequence>
<keyword evidence="1" id="KW-0808">Transferase</keyword>
<dbReference type="PROSITE" id="PS51186">
    <property type="entry name" value="GNAT"/>
    <property type="match status" value="1"/>
</dbReference>
<evidence type="ECO:0000313" key="6">
    <source>
        <dbReference type="Proteomes" id="UP000824151"/>
    </source>
</evidence>
<name>A0A9D1UTR9_9MICC</name>
<proteinExistence type="inferred from homology"/>
<dbReference type="InterPro" id="IPR051531">
    <property type="entry name" value="N-acetyltransferase"/>
</dbReference>
<dbReference type="EMBL" id="DXGD01000325">
    <property type="protein sequence ID" value="HIX00226.1"/>
    <property type="molecule type" value="Genomic_DNA"/>
</dbReference>
<dbReference type="AlphaFoldDB" id="A0A9D1UTR9"/>
<dbReference type="PANTHER" id="PTHR43792:SF8">
    <property type="entry name" value="[RIBOSOMAL PROTEIN US5]-ALANINE N-ACETYLTRANSFERASE"/>
    <property type="match status" value="1"/>
</dbReference>
<protein>
    <submittedName>
        <fullName evidence="5">GNAT family N-acetyltransferase</fullName>
    </submittedName>
</protein>
<reference evidence="5" key="1">
    <citation type="journal article" date="2021" name="PeerJ">
        <title>Extensive microbial diversity within the chicken gut microbiome revealed by metagenomics and culture.</title>
        <authorList>
            <person name="Gilroy R."/>
            <person name="Ravi A."/>
            <person name="Getino M."/>
            <person name="Pursley I."/>
            <person name="Horton D.L."/>
            <person name="Alikhan N.F."/>
            <person name="Baker D."/>
            <person name="Gharbi K."/>
            <person name="Hall N."/>
            <person name="Watson M."/>
            <person name="Adriaenssens E.M."/>
            <person name="Foster-Nyarko E."/>
            <person name="Jarju S."/>
            <person name="Secka A."/>
            <person name="Antonio M."/>
            <person name="Oren A."/>
            <person name="Chaudhuri R.R."/>
            <person name="La Ragione R."/>
            <person name="Hildebrand F."/>
            <person name="Pallen M.J."/>
        </authorList>
    </citation>
    <scope>NUCLEOTIDE SEQUENCE</scope>
    <source>
        <strain evidence="5">ChiHejej3B27-3195</strain>
    </source>
</reference>
<organism evidence="5 6">
    <name type="scientific">Candidatus Nesterenkonia stercoripullorum</name>
    <dbReference type="NCBI Taxonomy" id="2838701"/>
    <lineage>
        <taxon>Bacteria</taxon>
        <taxon>Bacillati</taxon>
        <taxon>Actinomycetota</taxon>
        <taxon>Actinomycetes</taxon>
        <taxon>Micrococcales</taxon>
        <taxon>Micrococcaceae</taxon>
        <taxon>Nesterenkonia</taxon>
    </lineage>
</organism>
<evidence type="ECO:0000256" key="3">
    <source>
        <dbReference type="ARBA" id="ARBA00038502"/>
    </source>
</evidence>
<dbReference type="SUPFAM" id="SSF55729">
    <property type="entry name" value="Acyl-CoA N-acyltransferases (Nat)"/>
    <property type="match status" value="1"/>
</dbReference>
<comment type="caution">
    <text evidence="5">The sequence shown here is derived from an EMBL/GenBank/DDBJ whole genome shotgun (WGS) entry which is preliminary data.</text>
</comment>
<dbReference type="GO" id="GO:0005737">
    <property type="term" value="C:cytoplasm"/>
    <property type="evidence" value="ECO:0007669"/>
    <property type="project" value="TreeGrafter"/>
</dbReference>
<accession>A0A9D1UTR9</accession>
<feature type="domain" description="N-acetyltransferase" evidence="4">
    <location>
        <begin position="15"/>
        <end position="199"/>
    </location>
</feature>
<dbReference type="Proteomes" id="UP000824151">
    <property type="component" value="Unassembled WGS sequence"/>
</dbReference>
<evidence type="ECO:0000313" key="5">
    <source>
        <dbReference type="EMBL" id="HIX00226.1"/>
    </source>
</evidence>